<dbReference type="Proteomes" id="UP001560573">
    <property type="component" value="Unassembled WGS sequence"/>
</dbReference>
<dbReference type="InterPro" id="IPR045175">
    <property type="entry name" value="M28_fam"/>
</dbReference>
<evidence type="ECO:0000313" key="3">
    <source>
        <dbReference type="EMBL" id="MEX6686625.1"/>
    </source>
</evidence>
<feature type="signal peptide" evidence="1">
    <location>
        <begin position="1"/>
        <end position="20"/>
    </location>
</feature>
<reference evidence="3 4" key="1">
    <citation type="submission" date="2023-07" db="EMBL/GenBank/DDBJ databases">
        <authorList>
            <person name="Lian W.-H."/>
        </authorList>
    </citation>
    <scope>NUCLEOTIDE SEQUENCE [LARGE SCALE GENOMIC DNA]</scope>
    <source>
        <strain evidence="3 4">SYSU DXS3180</strain>
    </source>
</reference>
<keyword evidence="1" id="KW-0732">Signal</keyword>
<dbReference type="PANTHER" id="PTHR12147:SF26">
    <property type="entry name" value="PEPTIDASE M28 DOMAIN-CONTAINING PROTEIN"/>
    <property type="match status" value="1"/>
</dbReference>
<evidence type="ECO:0000313" key="4">
    <source>
        <dbReference type="Proteomes" id="UP001560573"/>
    </source>
</evidence>
<feature type="domain" description="Peptidase M28" evidence="2">
    <location>
        <begin position="184"/>
        <end position="376"/>
    </location>
</feature>
<dbReference type="PANTHER" id="PTHR12147">
    <property type="entry name" value="METALLOPEPTIDASE M28 FAMILY MEMBER"/>
    <property type="match status" value="1"/>
</dbReference>
<dbReference type="RefSeq" id="WP_369328021.1">
    <property type="nucleotide sequence ID" value="NZ_JAULBC010000001.1"/>
</dbReference>
<dbReference type="EMBL" id="JAULBC010000001">
    <property type="protein sequence ID" value="MEX6686625.1"/>
    <property type="molecule type" value="Genomic_DNA"/>
</dbReference>
<feature type="chain" id="PRO_5047537474" evidence="1">
    <location>
        <begin position="21"/>
        <end position="383"/>
    </location>
</feature>
<sequence>MMKKVLIFALLCFIVCGVHADDSTYARKIVDTLTSAAYWGRGYTKNGMSKAADFLQRQFKTIGLRPLNGEEYTQSFAFPVNTFPGKMKVKLNGKRLYAGKDFIVSPDSKGTKAKGRLTATDSIHFFDTSKKIEVILANKLTWSVAHKESNQTTIIIDKNRVRRIPGKIKTDIQNELVSDFTAANVCGFVKGTEQPDSIIFITAHYDHLGGMGNNVFFPGANDNASGVSLLLTLANYYAAHPQKYSIGFICFAAEEAGLIGSRYFVENPLVSLDKIRFVVNLDLLGTGEKGITVVNATEYPEAFTALQNINNSQKLVPEIKSRGKAANSDHYWFSEAGVPAFFMYTMGGPTAYHDVFDVSHALPMNSINSMSELIKGFVGYLNK</sequence>
<evidence type="ECO:0000259" key="2">
    <source>
        <dbReference type="Pfam" id="PF04389"/>
    </source>
</evidence>
<comment type="caution">
    <text evidence="3">The sequence shown here is derived from an EMBL/GenBank/DDBJ whole genome shotgun (WGS) entry which is preliminary data.</text>
</comment>
<name>A0ABV3ZAV8_9BACT</name>
<dbReference type="InterPro" id="IPR007484">
    <property type="entry name" value="Peptidase_M28"/>
</dbReference>
<accession>A0ABV3ZAV8</accession>
<dbReference type="SUPFAM" id="SSF53187">
    <property type="entry name" value="Zn-dependent exopeptidases"/>
    <property type="match status" value="1"/>
</dbReference>
<organism evidence="3 4">
    <name type="scientific">Danxiaibacter flavus</name>
    <dbReference type="NCBI Taxonomy" id="3049108"/>
    <lineage>
        <taxon>Bacteria</taxon>
        <taxon>Pseudomonadati</taxon>
        <taxon>Bacteroidota</taxon>
        <taxon>Chitinophagia</taxon>
        <taxon>Chitinophagales</taxon>
        <taxon>Chitinophagaceae</taxon>
        <taxon>Danxiaibacter</taxon>
    </lineage>
</organism>
<dbReference type="Gene3D" id="3.40.630.10">
    <property type="entry name" value="Zn peptidases"/>
    <property type="match status" value="1"/>
</dbReference>
<dbReference type="Pfam" id="PF04389">
    <property type="entry name" value="Peptidase_M28"/>
    <property type="match status" value="1"/>
</dbReference>
<evidence type="ECO:0000256" key="1">
    <source>
        <dbReference type="SAM" id="SignalP"/>
    </source>
</evidence>
<protein>
    <submittedName>
        <fullName evidence="3">M28 family peptidase</fullName>
    </submittedName>
</protein>
<proteinExistence type="predicted"/>
<gene>
    <name evidence="3" type="ORF">QTN47_03925</name>
</gene>
<keyword evidence="4" id="KW-1185">Reference proteome</keyword>